<dbReference type="Proteomes" id="UP000630887">
    <property type="component" value="Unassembled WGS sequence"/>
</dbReference>
<feature type="domain" description="RNA polymerase sigma-70 region 2" evidence="7">
    <location>
        <begin position="31"/>
        <end position="96"/>
    </location>
</feature>
<dbReference type="InterPro" id="IPR036388">
    <property type="entry name" value="WH-like_DNA-bd_sf"/>
</dbReference>
<keyword evidence="5" id="KW-0804">Transcription</keyword>
<keyword evidence="2" id="KW-0805">Transcription regulation</keyword>
<dbReference type="InterPro" id="IPR014284">
    <property type="entry name" value="RNA_pol_sigma-70_dom"/>
</dbReference>
<dbReference type="EMBL" id="BONI01000026">
    <property type="protein sequence ID" value="GIG06732.1"/>
    <property type="molecule type" value="Genomic_DNA"/>
</dbReference>
<dbReference type="NCBIfam" id="TIGR02937">
    <property type="entry name" value="sigma70-ECF"/>
    <property type="match status" value="1"/>
</dbReference>
<comment type="similarity">
    <text evidence="1">Belongs to the sigma-70 factor family. ECF subfamily.</text>
</comment>
<sequence>MTSTGTERQAHLAGLLERARAGEAGALDGIVRELTPLLWHVTRAQGLDTADAADAVQTTWLELLRALHEIRSPHALTAWLVTAAKRESWRVQRQRRQTVPADTDDDRPDPRPEAAEHLIADERRRILWNHVQALPARCRELLRVVAMVDRPDYSQVAAALGMPHGSIGPTRGRCLTKLRDALLADPRWSKP</sequence>
<comment type="caution">
    <text evidence="8">The sequence shown here is derived from an EMBL/GenBank/DDBJ whole genome shotgun (WGS) entry which is preliminary data.</text>
</comment>
<keyword evidence="3" id="KW-0731">Sigma factor</keyword>
<dbReference type="Pfam" id="PF04542">
    <property type="entry name" value="Sigma70_r2"/>
    <property type="match status" value="1"/>
</dbReference>
<dbReference type="SUPFAM" id="SSF88659">
    <property type="entry name" value="Sigma3 and sigma4 domains of RNA polymerase sigma factors"/>
    <property type="match status" value="1"/>
</dbReference>
<evidence type="ECO:0000313" key="9">
    <source>
        <dbReference type="Proteomes" id="UP000630887"/>
    </source>
</evidence>
<dbReference type="GO" id="GO:0003677">
    <property type="term" value="F:DNA binding"/>
    <property type="evidence" value="ECO:0007669"/>
    <property type="project" value="UniProtKB-KW"/>
</dbReference>
<name>A0A8J3KPI8_9ACTN</name>
<evidence type="ECO:0000256" key="6">
    <source>
        <dbReference type="SAM" id="MobiDB-lite"/>
    </source>
</evidence>
<keyword evidence="4" id="KW-0238">DNA-binding</keyword>
<dbReference type="GO" id="GO:0016987">
    <property type="term" value="F:sigma factor activity"/>
    <property type="evidence" value="ECO:0007669"/>
    <property type="project" value="UniProtKB-KW"/>
</dbReference>
<evidence type="ECO:0000256" key="5">
    <source>
        <dbReference type="ARBA" id="ARBA00023163"/>
    </source>
</evidence>
<dbReference type="AlphaFoldDB" id="A0A8J3KPI8"/>
<gene>
    <name evidence="8" type="primary">rpoE_18</name>
    <name evidence="8" type="ORF">Cco03nite_34320</name>
</gene>
<proteinExistence type="inferred from homology"/>
<dbReference type="PANTHER" id="PTHR43133:SF8">
    <property type="entry name" value="RNA POLYMERASE SIGMA FACTOR HI_1459-RELATED"/>
    <property type="match status" value="1"/>
</dbReference>
<protein>
    <submittedName>
        <fullName evidence="8">DNA-directed RNA polymerase sigma-70 factor</fullName>
    </submittedName>
</protein>
<evidence type="ECO:0000256" key="4">
    <source>
        <dbReference type="ARBA" id="ARBA00023125"/>
    </source>
</evidence>
<dbReference type="RefSeq" id="WP_203693086.1">
    <property type="nucleotide sequence ID" value="NZ_BAAALC010000053.1"/>
</dbReference>
<dbReference type="InterPro" id="IPR013324">
    <property type="entry name" value="RNA_pol_sigma_r3/r4-like"/>
</dbReference>
<dbReference type="SUPFAM" id="SSF88946">
    <property type="entry name" value="Sigma2 domain of RNA polymerase sigma factors"/>
    <property type="match status" value="1"/>
</dbReference>
<keyword evidence="8" id="KW-0240">DNA-directed RNA polymerase</keyword>
<dbReference type="GO" id="GO:0006352">
    <property type="term" value="P:DNA-templated transcription initiation"/>
    <property type="evidence" value="ECO:0007669"/>
    <property type="project" value="InterPro"/>
</dbReference>
<feature type="region of interest" description="Disordered" evidence="6">
    <location>
        <begin position="91"/>
        <end position="112"/>
    </location>
</feature>
<dbReference type="Gene3D" id="1.10.10.10">
    <property type="entry name" value="Winged helix-like DNA-binding domain superfamily/Winged helix DNA-binding domain"/>
    <property type="match status" value="1"/>
</dbReference>
<dbReference type="PANTHER" id="PTHR43133">
    <property type="entry name" value="RNA POLYMERASE ECF-TYPE SIGMA FACTO"/>
    <property type="match status" value="1"/>
</dbReference>
<reference evidence="8 9" key="1">
    <citation type="submission" date="2021-01" db="EMBL/GenBank/DDBJ databases">
        <title>Whole genome shotgun sequence of Catellatospora coxensis NBRC 107359.</title>
        <authorList>
            <person name="Komaki H."/>
            <person name="Tamura T."/>
        </authorList>
    </citation>
    <scope>NUCLEOTIDE SEQUENCE [LARGE SCALE GENOMIC DNA]</scope>
    <source>
        <strain evidence="8 9">NBRC 107359</strain>
    </source>
</reference>
<dbReference type="InterPro" id="IPR007627">
    <property type="entry name" value="RNA_pol_sigma70_r2"/>
</dbReference>
<accession>A0A8J3KPI8</accession>
<dbReference type="Gene3D" id="1.10.1740.10">
    <property type="match status" value="1"/>
</dbReference>
<organism evidence="8 9">
    <name type="scientific">Catellatospora coxensis</name>
    <dbReference type="NCBI Taxonomy" id="310354"/>
    <lineage>
        <taxon>Bacteria</taxon>
        <taxon>Bacillati</taxon>
        <taxon>Actinomycetota</taxon>
        <taxon>Actinomycetes</taxon>
        <taxon>Micromonosporales</taxon>
        <taxon>Micromonosporaceae</taxon>
        <taxon>Catellatospora</taxon>
    </lineage>
</organism>
<dbReference type="InterPro" id="IPR039425">
    <property type="entry name" value="RNA_pol_sigma-70-like"/>
</dbReference>
<dbReference type="InterPro" id="IPR013325">
    <property type="entry name" value="RNA_pol_sigma_r2"/>
</dbReference>
<evidence type="ECO:0000256" key="3">
    <source>
        <dbReference type="ARBA" id="ARBA00023082"/>
    </source>
</evidence>
<evidence type="ECO:0000259" key="7">
    <source>
        <dbReference type="Pfam" id="PF04542"/>
    </source>
</evidence>
<dbReference type="GO" id="GO:0000428">
    <property type="term" value="C:DNA-directed RNA polymerase complex"/>
    <property type="evidence" value="ECO:0007669"/>
    <property type="project" value="UniProtKB-KW"/>
</dbReference>
<evidence type="ECO:0000256" key="1">
    <source>
        <dbReference type="ARBA" id="ARBA00010641"/>
    </source>
</evidence>
<evidence type="ECO:0000256" key="2">
    <source>
        <dbReference type="ARBA" id="ARBA00023015"/>
    </source>
</evidence>
<evidence type="ECO:0000313" key="8">
    <source>
        <dbReference type="EMBL" id="GIG06732.1"/>
    </source>
</evidence>
<keyword evidence="9" id="KW-1185">Reference proteome</keyword>